<dbReference type="HOGENOM" id="CLU_011810_0_0_1"/>
<dbReference type="GO" id="GO:0034727">
    <property type="term" value="P:piecemeal microautophagy of the nucleus"/>
    <property type="evidence" value="ECO:0007669"/>
    <property type="project" value="TreeGrafter"/>
</dbReference>
<evidence type="ECO:0000259" key="5">
    <source>
        <dbReference type="Pfam" id="PF10033"/>
    </source>
</evidence>
<dbReference type="Gene3D" id="3.30.900.10">
    <property type="entry name" value="HORMA domain"/>
    <property type="match status" value="1"/>
</dbReference>
<accession>R7S2N6</accession>
<dbReference type="RefSeq" id="XP_007388043.1">
    <property type="nucleotide sequence ID" value="XM_007387981.1"/>
</dbReference>
<dbReference type="PANTHER" id="PTHR13430">
    <property type="match status" value="1"/>
</dbReference>
<dbReference type="GO" id="GO:1990316">
    <property type="term" value="C:Atg1/ULK1 kinase complex"/>
    <property type="evidence" value="ECO:0007669"/>
    <property type="project" value="InterPro"/>
</dbReference>
<feature type="compositionally biased region" description="Low complexity" evidence="4">
    <location>
        <begin position="423"/>
        <end position="457"/>
    </location>
</feature>
<dbReference type="OrthoDB" id="70161at2759"/>
<sequence>MSTDAAKADQIAYRLYTKLYLLLHDARTTAADGASGAKGQPKTDRWFNLETPDPSIDFGRVFADPSLRVLKSVSSATVAPIFVAQILLAVPDLGNNQVLVYNSPHHGRLRVDPTPKNVLLEEWAIEFTPTPVYRRNSLSDDVPPAMTYKHGIAVFRSIYALLRLMPAWKLYKRLRRRNAYPALEIKLRITTEEGVSEPGVLGFDTPFAPSSPSDRRRPSSPPSTSTTTHSFAPIPHAAGTLAIRTTYLTHPNFAVDDLESLLSDRFLAEGPDFTPTLNKNLQRESLQAFPRASSAIGRSTSISGTGYGAGGTPSSLPFRTGLPGSPPSATSIADRFVLPSQPHTRTSSFSGTGSPRQLAVGSGTGIGTVPLPGQGVAGSPGAVSIVSHASHASSTGSGSREGMAVGAAARIRRESTGTGRGELSSSPAASSPLSMRRPSLVNPFKSGTVSSGSPSTSLRNASPLSPAVATGTGPSTSFRSPIATAFQSQSPIQVQASTSASRVPPSPSGIRAGASASPLTQQEFAPSSLGQRSSVSNTSGEGESTTATGKTKRYSSPFAHRYNQQQQQQSFSQAGTGAGAGTGAEGGEAGSAPAQPQSASYMSTNTEDDDISGFMRDNEAAARRPLGGHRRQESPLSGRGNVGPSTNHDRDATQQGAQGGHMLMRKEEVDERLKAMSEAFNASLEGLGGGRRRGKEKERREETSSESSAAPSPSRADNTVARGRGLTMGVPGHRLPLPRRDSGGSGSGQASMRSGVSIGSQEVIGKMDLSEGQRKP</sequence>
<feature type="compositionally biased region" description="Low complexity" evidence="4">
    <location>
        <begin position="564"/>
        <end position="575"/>
    </location>
</feature>
<keyword evidence="7" id="KW-1185">Reference proteome</keyword>
<organism evidence="6 7">
    <name type="scientific">Punctularia strigosozonata (strain HHB-11173)</name>
    <name type="common">White-rot fungus</name>
    <dbReference type="NCBI Taxonomy" id="741275"/>
    <lineage>
        <taxon>Eukaryota</taxon>
        <taxon>Fungi</taxon>
        <taxon>Dikarya</taxon>
        <taxon>Basidiomycota</taxon>
        <taxon>Agaricomycotina</taxon>
        <taxon>Agaricomycetes</taxon>
        <taxon>Corticiales</taxon>
        <taxon>Punctulariaceae</taxon>
        <taxon>Punctularia</taxon>
    </lineage>
</organism>
<evidence type="ECO:0000256" key="4">
    <source>
        <dbReference type="SAM" id="MobiDB-lite"/>
    </source>
</evidence>
<feature type="domain" description="Autophagy-related protein 13 N-terminal" evidence="5">
    <location>
        <begin position="14"/>
        <end position="253"/>
    </location>
</feature>
<evidence type="ECO:0000256" key="1">
    <source>
        <dbReference type="ARBA" id="ARBA00005246"/>
    </source>
</evidence>
<dbReference type="KEGG" id="psq:PUNSTDRAFT_122707"/>
<keyword evidence="2 3" id="KW-0072">Autophagy</keyword>
<evidence type="ECO:0000313" key="6">
    <source>
        <dbReference type="EMBL" id="EIN04650.1"/>
    </source>
</evidence>
<feature type="compositionally biased region" description="Low complexity" evidence="4">
    <location>
        <begin position="533"/>
        <end position="549"/>
    </location>
</feature>
<feature type="region of interest" description="Disordered" evidence="4">
    <location>
        <begin position="200"/>
        <end position="232"/>
    </location>
</feature>
<dbReference type="OMA" id="ITHPMGE"/>
<dbReference type="PANTHER" id="PTHR13430:SF4">
    <property type="entry name" value="AUTOPHAGY-RELATED PROTEIN 13"/>
    <property type="match status" value="1"/>
</dbReference>
<dbReference type="InterPro" id="IPR036570">
    <property type="entry name" value="HORMA_dom_sf"/>
</dbReference>
<dbReference type="AlphaFoldDB" id="R7S2N6"/>
<feature type="compositionally biased region" description="Polar residues" evidence="4">
    <location>
        <begin position="472"/>
        <end position="501"/>
    </location>
</feature>
<dbReference type="Pfam" id="PF10033">
    <property type="entry name" value="ATG13"/>
    <property type="match status" value="1"/>
</dbReference>
<feature type="compositionally biased region" description="Basic and acidic residues" evidence="4">
    <location>
        <begin position="664"/>
        <end position="675"/>
    </location>
</feature>
<dbReference type="GO" id="GO:0034497">
    <property type="term" value="P:protein localization to phagophore assembly site"/>
    <property type="evidence" value="ECO:0007669"/>
    <property type="project" value="TreeGrafter"/>
</dbReference>
<name>R7S2N6_PUNST</name>
<feature type="compositionally biased region" description="Low complexity" evidence="4">
    <location>
        <begin position="705"/>
        <end position="716"/>
    </location>
</feature>
<dbReference type="InterPro" id="IPR018731">
    <property type="entry name" value="Atg13_N"/>
</dbReference>
<feature type="compositionally biased region" description="Polar residues" evidence="4">
    <location>
        <begin position="748"/>
        <end position="760"/>
    </location>
</feature>
<feature type="compositionally biased region" description="Gly residues" evidence="4">
    <location>
        <begin position="576"/>
        <end position="589"/>
    </location>
</feature>
<reference evidence="7" key="1">
    <citation type="journal article" date="2012" name="Science">
        <title>The Paleozoic origin of enzymatic lignin decomposition reconstructed from 31 fungal genomes.</title>
        <authorList>
            <person name="Floudas D."/>
            <person name="Binder M."/>
            <person name="Riley R."/>
            <person name="Barry K."/>
            <person name="Blanchette R.A."/>
            <person name="Henrissat B."/>
            <person name="Martinez A.T."/>
            <person name="Otillar R."/>
            <person name="Spatafora J.W."/>
            <person name="Yadav J.S."/>
            <person name="Aerts A."/>
            <person name="Benoit I."/>
            <person name="Boyd A."/>
            <person name="Carlson A."/>
            <person name="Copeland A."/>
            <person name="Coutinho P.M."/>
            <person name="de Vries R.P."/>
            <person name="Ferreira P."/>
            <person name="Findley K."/>
            <person name="Foster B."/>
            <person name="Gaskell J."/>
            <person name="Glotzer D."/>
            <person name="Gorecki P."/>
            <person name="Heitman J."/>
            <person name="Hesse C."/>
            <person name="Hori C."/>
            <person name="Igarashi K."/>
            <person name="Jurgens J.A."/>
            <person name="Kallen N."/>
            <person name="Kersten P."/>
            <person name="Kohler A."/>
            <person name="Kuees U."/>
            <person name="Kumar T.K.A."/>
            <person name="Kuo A."/>
            <person name="LaButti K."/>
            <person name="Larrondo L.F."/>
            <person name="Lindquist E."/>
            <person name="Ling A."/>
            <person name="Lombard V."/>
            <person name="Lucas S."/>
            <person name="Lundell T."/>
            <person name="Martin R."/>
            <person name="McLaughlin D.J."/>
            <person name="Morgenstern I."/>
            <person name="Morin E."/>
            <person name="Murat C."/>
            <person name="Nagy L.G."/>
            <person name="Nolan M."/>
            <person name="Ohm R.A."/>
            <person name="Patyshakuliyeva A."/>
            <person name="Rokas A."/>
            <person name="Ruiz-Duenas F.J."/>
            <person name="Sabat G."/>
            <person name="Salamov A."/>
            <person name="Samejima M."/>
            <person name="Schmutz J."/>
            <person name="Slot J.C."/>
            <person name="St John F."/>
            <person name="Stenlid J."/>
            <person name="Sun H."/>
            <person name="Sun S."/>
            <person name="Syed K."/>
            <person name="Tsang A."/>
            <person name="Wiebenga A."/>
            <person name="Young D."/>
            <person name="Pisabarro A."/>
            <person name="Eastwood D.C."/>
            <person name="Martin F."/>
            <person name="Cullen D."/>
            <person name="Grigoriev I.V."/>
            <person name="Hibbett D.S."/>
        </authorList>
    </citation>
    <scope>NUCLEOTIDE SEQUENCE [LARGE SCALE GENOMIC DNA]</scope>
    <source>
        <strain evidence="7">HHB-11173 SS5</strain>
    </source>
</reference>
<comment type="similarity">
    <text evidence="1 3">Belongs to the ATG13 family. Fungi subfamily.</text>
</comment>
<evidence type="ECO:0000313" key="7">
    <source>
        <dbReference type="Proteomes" id="UP000054196"/>
    </source>
</evidence>
<dbReference type="InterPro" id="IPR040182">
    <property type="entry name" value="ATG13"/>
</dbReference>
<protein>
    <recommendedName>
        <fullName evidence="3">Autophagy-related protein 13</fullName>
    </recommendedName>
</protein>
<gene>
    <name evidence="6" type="ORF">PUNSTDRAFT_122707</name>
</gene>
<dbReference type="GO" id="GO:0005829">
    <property type="term" value="C:cytosol"/>
    <property type="evidence" value="ECO:0007669"/>
    <property type="project" value="TreeGrafter"/>
</dbReference>
<dbReference type="GO" id="GO:0000423">
    <property type="term" value="P:mitophagy"/>
    <property type="evidence" value="ECO:0007669"/>
    <property type="project" value="TreeGrafter"/>
</dbReference>
<dbReference type="GeneID" id="18877567"/>
<feature type="compositionally biased region" description="Low complexity" evidence="4">
    <location>
        <begin position="590"/>
        <end position="600"/>
    </location>
</feature>
<feature type="region of interest" description="Disordered" evidence="4">
    <location>
        <begin position="290"/>
        <end position="380"/>
    </location>
</feature>
<feature type="compositionally biased region" description="Polar residues" evidence="4">
    <location>
        <begin position="341"/>
        <end position="355"/>
    </location>
</feature>
<evidence type="ECO:0000256" key="2">
    <source>
        <dbReference type="ARBA" id="ARBA00023006"/>
    </source>
</evidence>
<dbReference type="GO" id="GO:0000407">
    <property type="term" value="C:phagophore assembly site"/>
    <property type="evidence" value="ECO:0007669"/>
    <property type="project" value="TreeGrafter"/>
</dbReference>
<dbReference type="Proteomes" id="UP000054196">
    <property type="component" value="Unassembled WGS sequence"/>
</dbReference>
<dbReference type="eggNOG" id="KOG4573">
    <property type="taxonomic scope" value="Eukaryota"/>
</dbReference>
<feature type="region of interest" description="Disordered" evidence="4">
    <location>
        <begin position="413"/>
        <end position="776"/>
    </location>
</feature>
<evidence type="ECO:0000256" key="3">
    <source>
        <dbReference type="RuleBase" id="RU361214"/>
    </source>
</evidence>
<proteinExistence type="inferred from homology"/>
<feature type="compositionally biased region" description="Polar residues" evidence="4">
    <location>
        <begin position="517"/>
        <end position="532"/>
    </location>
</feature>
<dbReference type="EMBL" id="JH687553">
    <property type="protein sequence ID" value="EIN04650.1"/>
    <property type="molecule type" value="Genomic_DNA"/>
</dbReference>